<gene>
    <name evidence="1" type="ORF">B4U80_10789</name>
</gene>
<comment type="caution">
    <text evidence="1">The sequence shown here is derived from an EMBL/GenBank/DDBJ whole genome shotgun (WGS) entry which is preliminary data.</text>
</comment>
<sequence>MYTSNENAQTAEIAICKPHQKVIYETCLITVSFAIDCFKCVSVNGNNPSCEDPFHNNHSSTLLHSPCWAGRKNRDGVFPATACVKLNGMFGISFIDD</sequence>
<dbReference type="OrthoDB" id="428346at2759"/>
<protein>
    <submittedName>
        <fullName evidence="1">Uncharacterized protein</fullName>
    </submittedName>
</protein>
<reference evidence="1 2" key="1">
    <citation type="journal article" date="2018" name="Gigascience">
        <title>Genomes of trombidid mites reveal novel predicted allergens and laterally-transferred genes associated with secondary metabolism.</title>
        <authorList>
            <person name="Dong X."/>
            <person name="Chaisiri K."/>
            <person name="Xia D."/>
            <person name="Armstrong S.D."/>
            <person name="Fang Y."/>
            <person name="Donnelly M.J."/>
            <person name="Kadowaki T."/>
            <person name="McGarry J.W."/>
            <person name="Darby A.C."/>
            <person name="Makepeace B.L."/>
        </authorList>
    </citation>
    <scope>NUCLEOTIDE SEQUENCE [LARGE SCALE GENOMIC DNA]</scope>
    <source>
        <strain evidence="1">UoL-UT</strain>
    </source>
</reference>
<evidence type="ECO:0000313" key="1">
    <source>
        <dbReference type="EMBL" id="RWS26524.1"/>
    </source>
</evidence>
<name>A0A443SG67_9ACAR</name>
<dbReference type="VEuPathDB" id="VectorBase:LDEU005516"/>
<keyword evidence="2" id="KW-1185">Reference proteome</keyword>
<evidence type="ECO:0000313" key="2">
    <source>
        <dbReference type="Proteomes" id="UP000288716"/>
    </source>
</evidence>
<accession>A0A443SG67</accession>
<organism evidence="1 2">
    <name type="scientific">Leptotrombidium deliense</name>
    <dbReference type="NCBI Taxonomy" id="299467"/>
    <lineage>
        <taxon>Eukaryota</taxon>
        <taxon>Metazoa</taxon>
        <taxon>Ecdysozoa</taxon>
        <taxon>Arthropoda</taxon>
        <taxon>Chelicerata</taxon>
        <taxon>Arachnida</taxon>
        <taxon>Acari</taxon>
        <taxon>Acariformes</taxon>
        <taxon>Trombidiformes</taxon>
        <taxon>Prostigmata</taxon>
        <taxon>Anystina</taxon>
        <taxon>Parasitengona</taxon>
        <taxon>Trombiculoidea</taxon>
        <taxon>Trombiculidae</taxon>
        <taxon>Leptotrombidium</taxon>
    </lineage>
</organism>
<dbReference type="EMBL" id="NCKV01002677">
    <property type="protein sequence ID" value="RWS26524.1"/>
    <property type="molecule type" value="Genomic_DNA"/>
</dbReference>
<proteinExistence type="predicted"/>
<dbReference type="PANTHER" id="PTHR38332">
    <property type="entry name" value="PROTEIN CBG11604"/>
    <property type="match status" value="1"/>
</dbReference>
<dbReference type="Proteomes" id="UP000288716">
    <property type="component" value="Unassembled WGS sequence"/>
</dbReference>
<dbReference type="PANTHER" id="PTHR38332:SF1">
    <property type="entry name" value="RE49668P"/>
    <property type="match status" value="1"/>
</dbReference>
<dbReference type="AlphaFoldDB" id="A0A443SG67"/>